<protein>
    <submittedName>
        <fullName evidence="2">Uncharacterized protein</fullName>
    </submittedName>
</protein>
<accession>A0A9P7EQQ3</accession>
<evidence type="ECO:0000313" key="3">
    <source>
        <dbReference type="Proteomes" id="UP000807769"/>
    </source>
</evidence>
<sequence>MHLRLDQILIRIFLLLGMIQALQNLLVICGSWLPRMLHWCQNLSRRLSVSIPSITTERGMWLALRNEPLQRLSAYMLPH</sequence>
<keyword evidence="1" id="KW-1133">Transmembrane helix</keyword>
<keyword evidence="1" id="KW-0812">Transmembrane</keyword>
<keyword evidence="3" id="KW-1185">Reference proteome</keyword>
<proteinExistence type="predicted"/>
<dbReference type="RefSeq" id="XP_041200285.1">
    <property type="nucleotide sequence ID" value="XM_041334050.1"/>
</dbReference>
<gene>
    <name evidence="2" type="ORF">BJ212DRAFT_1312303</name>
</gene>
<dbReference type="Proteomes" id="UP000807769">
    <property type="component" value="Unassembled WGS sequence"/>
</dbReference>
<dbReference type="EMBL" id="JABBWG010000001">
    <property type="protein sequence ID" value="KAG1827438.1"/>
    <property type="molecule type" value="Genomic_DNA"/>
</dbReference>
<reference evidence="2" key="1">
    <citation type="journal article" date="2020" name="New Phytol.">
        <title>Comparative genomics reveals dynamic genome evolution in host specialist ectomycorrhizal fungi.</title>
        <authorList>
            <person name="Lofgren L.A."/>
            <person name="Nguyen N.H."/>
            <person name="Vilgalys R."/>
            <person name="Ruytinx J."/>
            <person name="Liao H.L."/>
            <person name="Branco S."/>
            <person name="Kuo A."/>
            <person name="LaButti K."/>
            <person name="Lipzen A."/>
            <person name="Andreopoulos W."/>
            <person name="Pangilinan J."/>
            <person name="Riley R."/>
            <person name="Hundley H."/>
            <person name="Na H."/>
            <person name="Barry K."/>
            <person name="Grigoriev I.V."/>
            <person name="Stajich J.E."/>
            <person name="Kennedy P.G."/>
        </authorList>
    </citation>
    <scope>NUCLEOTIDE SEQUENCE</scope>
    <source>
        <strain evidence="2">MN1</strain>
    </source>
</reference>
<organism evidence="2 3">
    <name type="scientific">Suillus subaureus</name>
    <dbReference type="NCBI Taxonomy" id="48587"/>
    <lineage>
        <taxon>Eukaryota</taxon>
        <taxon>Fungi</taxon>
        <taxon>Dikarya</taxon>
        <taxon>Basidiomycota</taxon>
        <taxon>Agaricomycotina</taxon>
        <taxon>Agaricomycetes</taxon>
        <taxon>Agaricomycetidae</taxon>
        <taxon>Boletales</taxon>
        <taxon>Suillineae</taxon>
        <taxon>Suillaceae</taxon>
        <taxon>Suillus</taxon>
    </lineage>
</organism>
<name>A0A9P7EQQ3_9AGAM</name>
<comment type="caution">
    <text evidence="2">The sequence shown here is derived from an EMBL/GenBank/DDBJ whole genome shotgun (WGS) entry which is preliminary data.</text>
</comment>
<dbReference type="GeneID" id="64628067"/>
<keyword evidence="1" id="KW-0472">Membrane</keyword>
<dbReference type="AlphaFoldDB" id="A0A9P7EQQ3"/>
<evidence type="ECO:0000256" key="1">
    <source>
        <dbReference type="SAM" id="Phobius"/>
    </source>
</evidence>
<evidence type="ECO:0000313" key="2">
    <source>
        <dbReference type="EMBL" id="KAG1827438.1"/>
    </source>
</evidence>
<feature type="transmembrane region" description="Helical" evidence="1">
    <location>
        <begin position="12"/>
        <end position="33"/>
    </location>
</feature>